<organism evidence="3 4">
    <name type="scientific">Acer yangbiense</name>
    <dbReference type="NCBI Taxonomy" id="1000413"/>
    <lineage>
        <taxon>Eukaryota</taxon>
        <taxon>Viridiplantae</taxon>
        <taxon>Streptophyta</taxon>
        <taxon>Embryophyta</taxon>
        <taxon>Tracheophyta</taxon>
        <taxon>Spermatophyta</taxon>
        <taxon>Magnoliopsida</taxon>
        <taxon>eudicotyledons</taxon>
        <taxon>Gunneridae</taxon>
        <taxon>Pentapetalae</taxon>
        <taxon>rosids</taxon>
        <taxon>malvids</taxon>
        <taxon>Sapindales</taxon>
        <taxon>Sapindaceae</taxon>
        <taxon>Hippocastanoideae</taxon>
        <taxon>Acereae</taxon>
        <taxon>Acer</taxon>
    </lineage>
</organism>
<evidence type="ECO:0000256" key="1">
    <source>
        <dbReference type="ARBA" id="ARBA00022737"/>
    </source>
</evidence>
<evidence type="ECO:0000256" key="2">
    <source>
        <dbReference type="PROSITE-ProRule" id="PRU00708"/>
    </source>
</evidence>
<dbReference type="PANTHER" id="PTHR47926:SF347">
    <property type="entry name" value="PENTATRICOPEPTIDE REPEAT-CONTAINING PROTEIN"/>
    <property type="match status" value="1"/>
</dbReference>
<dbReference type="NCBIfam" id="TIGR00756">
    <property type="entry name" value="PPR"/>
    <property type="match status" value="1"/>
</dbReference>
<dbReference type="OrthoDB" id="9990610at2759"/>
<dbReference type="Gene3D" id="1.25.40.10">
    <property type="entry name" value="Tetratricopeptide repeat domain"/>
    <property type="match status" value="2"/>
</dbReference>
<dbReference type="Proteomes" id="UP000323000">
    <property type="component" value="Chromosome 3"/>
</dbReference>
<comment type="caution">
    <text evidence="3">The sequence shown here is derived from an EMBL/GenBank/DDBJ whole genome shotgun (WGS) entry which is preliminary data.</text>
</comment>
<dbReference type="InterPro" id="IPR011990">
    <property type="entry name" value="TPR-like_helical_dom_sf"/>
</dbReference>
<dbReference type="EMBL" id="VAHF01000003">
    <property type="protein sequence ID" value="TXG65577.1"/>
    <property type="molecule type" value="Genomic_DNA"/>
</dbReference>
<dbReference type="Pfam" id="PF01535">
    <property type="entry name" value="PPR"/>
    <property type="match status" value="2"/>
</dbReference>
<dbReference type="InterPro" id="IPR002885">
    <property type="entry name" value="PPR_rpt"/>
</dbReference>
<feature type="repeat" description="PPR" evidence="2">
    <location>
        <begin position="127"/>
        <end position="161"/>
    </location>
</feature>
<keyword evidence="4" id="KW-1185">Reference proteome</keyword>
<reference evidence="4" key="1">
    <citation type="journal article" date="2019" name="Gigascience">
        <title>De novo genome assembly of the endangered Acer yangbiense, a plant species with extremely small populations endemic to Yunnan Province, China.</title>
        <authorList>
            <person name="Yang J."/>
            <person name="Wariss H.M."/>
            <person name="Tao L."/>
            <person name="Zhang R."/>
            <person name="Yun Q."/>
            <person name="Hollingsworth P."/>
            <person name="Dao Z."/>
            <person name="Luo G."/>
            <person name="Guo H."/>
            <person name="Ma Y."/>
            <person name="Sun W."/>
        </authorList>
    </citation>
    <scope>NUCLEOTIDE SEQUENCE [LARGE SCALE GENOMIC DNA]</scope>
    <source>
        <strain evidence="4">cv. Malutang</strain>
    </source>
</reference>
<protein>
    <recommendedName>
        <fullName evidence="5">Pentacotripeptide-repeat region of PRORP domain-containing protein</fullName>
    </recommendedName>
</protein>
<dbReference type="InterPro" id="IPR046960">
    <property type="entry name" value="PPR_At4g14850-like_plant"/>
</dbReference>
<proteinExistence type="predicted"/>
<dbReference type="PROSITE" id="PS51375">
    <property type="entry name" value="PPR"/>
    <property type="match status" value="1"/>
</dbReference>
<evidence type="ECO:0000313" key="3">
    <source>
        <dbReference type="EMBL" id="TXG65577.1"/>
    </source>
</evidence>
<dbReference type="Pfam" id="PF13041">
    <property type="entry name" value="PPR_2"/>
    <property type="match status" value="1"/>
</dbReference>
<dbReference type="GO" id="GO:0009451">
    <property type="term" value="P:RNA modification"/>
    <property type="evidence" value="ECO:0007669"/>
    <property type="project" value="InterPro"/>
</dbReference>
<accession>A0A5C7I8T2</accession>
<name>A0A5C7I8T2_9ROSI</name>
<evidence type="ECO:0000313" key="4">
    <source>
        <dbReference type="Proteomes" id="UP000323000"/>
    </source>
</evidence>
<evidence type="ECO:0008006" key="5">
    <source>
        <dbReference type="Google" id="ProtNLM"/>
    </source>
</evidence>
<sequence>MRGSALQAGSTGPLDWRLNPSLVLVCAKPLEVGFAPPDSGCQMDLTRASCQLLVLCPLVGLHQSTQIATKFATLGSDLTAAFSFTSSFSLSAFSCIWVVKRVTYVSKSIGVDMRSGLKVFDEIPKWNVVAWTNLIAGYVNNDCATEAIRVFKDMESLNVEPNEITLVHVLVACARSRDLEALGVFSDMLVSGFDPDNSTFLSIALVDMYAKSGEAESARKVFSDLKRKDTMASTSMIIGLAMHGYGEEALSTFKRMQEDATVNFTRFGKQFQRKLTMHLFEVDRR</sequence>
<dbReference type="AlphaFoldDB" id="A0A5C7I8T2"/>
<gene>
    <name evidence="3" type="ORF">EZV62_006852</name>
</gene>
<dbReference type="PANTHER" id="PTHR47926">
    <property type="entry name" value="PENTATRICOPEPTIDE REPEAT-CONTAINING PROTEIN"/>
    <property type="match status" value="1"/>
</dbReference>
<dbReference type="GO" id="GO:0003723">
    <property type="term" value="F:RNA binding"/>
    <property type="evidence" value="ECO:0007669"/>
    <property type="project" value="InterPro"/>
</dbReference>
<keyword evidence="1" id="KW-0677">Repeat</keyword>